<evidence type="ECO:0000256" key="7">
    <source>
        <dbReference type="ARBA" id="ARBA00023033"/>
    </source>
</evidence>
<proteinExistence type="inferred from homology"/>
<comment type="cofactor">
    <cofactor evidence="1">
        <name>heme</name>
        <dbReference type="ChEBI" id="CHEBI:30413"/>
    </cofactor>
</comment>
<organism evidence="8 9">
    <name type="scientific">Nocardia jiangxiensis</name>
    <dbReference type="NCBI Taxonomy" id="282685"/>
    <lineage>
        <taxon>Bacteria</taxon>
        <taxon>Bacillati</taxon>
        <taxon>Actinomycetota</taxon>
        <taxon>Actinomycetes</taxon>
        <taxon>Mycobacteriales</taxon>
        <taxon>Nocardiaceae</taxon>
        <taxon>Nocardia</taxon>
    </lineage>
</organism>
<dbReference type="InterPro" id="IPR001128">
    <property type="entry name" value="Cyt_P450"/>
</dbReference>
<comment type="caution">
    <text evidence="8">The sequence shown here is derived from an EMBL/GenBank/DDBJ whole genome shotgun (WGS) entry which is preliminary data.</text>
</comment>
<dbReference type="PANTHER" id="PTHR46696">
    <property type="entry name" value="P450, PUTATIVE (EUROFUNG)-RELATED"/>
    <property type="match status" value="1"/>
</dbReference>
<evidence type="ECO:0000256" key="5">
    <source>
        <dbReference type="ARBA" id="ARBA00023002"/>
    </source>
</evidence>
<evidence type="ECO:0000256" key="4">
    <source>
        <dbReference type="ARBA" id="ARBA00022723"/>
    </source>
</evidence>
<comment type="similarity">
    <text evidence="2">Belongs to the cytochrome P450 family.</text>
</comment>
<dbReference type="RefSeq" id="WP_387406965.1">
    <property type="nucleotide sequence ID" value="NZ_JBIAQY010000031.1"/>
</dbReference>
<dbReference type="InterPro" id="IPR002397">
    <property type="entry name" value="Cyt_P450_B"/>
</dbReference>
<gene>
    <name evidence="8" type="ORF">ACFYXQ_44430</name>
</gene>
<dbReference type="Gene3D" id="1.10.630.10">
    <property type="entry name" value="Cytochrome P450"/>
    <property type="match status" value="1"/>
</dbReference>
<evidence type="ECO:0000256" key="1">
    <source>
        <dbReference type="ARBA" id="ARBA00001971"/>
    </source>
</evidence>
<dbReference type="SUPFAM" id="SSF48264">
    <property type="entry name" value="Cytochrome P450"/>
    <property type="match status" value="1"/>
</dbReference>
<protein>
    <submittedName>
        <fullName evidence="8">Cytochrome P450</fullName>
    </submittedName>
</protein>
<dbReference type="CDD" id="cd11033">
    <property type="entry name" value="CYP142-like"/>
    <property type="match status" value="1"/>
</dbReference>
<keyword evidence="3" id="KW-0349">Heme</keyword>
<evidence type="ECO:0000256" key="6">
    <source>
        <dbReference type="ARBA" id="ARBA00023004"/>
    </source>
</evidence>
<keyword evidence="9" id="KW-1185">Reference proteome</keyword>
<accession>A0ABW6SET8</accession>
<dbReference type="InterPro" id="IPR036396">
    <property type="entry name" value="Cyt_P450_sf"/>
</dbReference>
<evidence type="ECO:0000256" key="2">
    <source>
        <dbReference type="ARBA" id="ARBA00010617"/>
    </source>
</evidence>
<evidence type="ECO:0000313" key="9">
    <source>
        <dbReference type="Proteomes" id="UP001601992"/>
    </source>
</evidence>
<evidence type="ECO:0000256" key="3">
    <source>
        <dbReference type="ARBA" id="ARBA00022617"/>
    </source>
</evidence>
<dbReference type="EMBL" id="JBIAQY010000031">
    <property type="protein sequence ID" value="MFF3574817.1"/>
    <property type="molecule type" value="Genomic_DNA"/>
</dbReference>
<dbReference type="Pfam" id="PF00067">
    <property type="entry name" value="p450"/>
    <property type="match status" value="2"/>
</dbReference>
<keyword evidence="6" id="KW-0408">Iron</keyword>
<dbReference type="PRINTS" id="PR00359">
    <property type="entry name" value="BP450"/>
</dbReference>
<keyword evidence="7" id="KW-0503">Monooxygenase</keyword>
<dbReference type="PANTHER" id="PTHR46696:SF4">
    <property type="entry name" value="BIOTIN BIOSYNTHESIS CYTOCHROME P450"/>
    <property type="match status" value="1"/>
</dbReference>
<dbReference type="Proteomes" id="UP001601992">
    <property type="component" value="Unassembled WGS sequence"/>
</dbReference>
<sequence length="417" mass="46799">MIETEEVATPLNDLNWWQNNPAERDEVFADLRRNHPRVFVPVGAPGAEPVKGFYALTRHADILEVSRRSEDFVSGEGTQIFDQPQQLRDYRGSIIDMDNPEHARMRKIVSRGFTPRSLEALRDEVKGTVREILDEMPSSGECDFVSDFAALLPLRIIDNLLGIPREHEKFILEATNTILGASDSEYIRDQTAVGIGKAVTAASEGLITLLRTLAEERIADPRDDLITKLVAATEGDNLTPQEMAKFFILLVGAGNETTRNVITHGLSVLTRNPDQRDMWMSDYEDYSAGAIEEMLRWASPVVHMRRTVARDGIRLGDKEFSKGDKLVLWYTSANRDESVFDDPYTFDIARDPNPHLAFGGPGPHFCLGAHLARLELTVAFRELYTRYPDIRAVGEPAMLRSNFLNGVKHLRATYSAG</sequence>
<keyword evidence="4" id="KW-0479">Metal-binding</keyword>
<reference evidence="8 9" key="1">
    <citation type="submission" date="2024-10" db="EMBL/GenBank/DDBJ databases">
        <title>The Natural Products Discovery Center: Release of the First 8490 Sequenced Strains for Exploring Actinobacteria Biosynthetic Diversity.</title>
        <authorList>
            <person name="Kalkreuter E."/>
            <person name="Kautsar S.A."/>
            <person name="Yang D."/>
            <person name="Bader C.D."/>
            <person name="Teijaro C.N."/>
            <person name="Fluegel L."/>
            <person name="Davis C.M."/>
            <person name="Simpson J.R."/>
            <person name="Lauterbach L."/>
            <person name="Steele A.D."/>
            <person name="Gui C."/>
            <person name="Meng S."/>
            <person name="Li G."/>
            <person name="Viehrig K."/>
            <person name="Ye F."/>
            <person name="Su P."/>
            <person name="Kiefer A.F."/>
            <person name="Nichols A."/>
            <person name="Cepeda A.J."/>
            <person name="Yan W."/>
            <person name="Fan B."/>
            <person name="Jiang Y."/>
            <person name="Adhikari A."/>
            <person name="Zheng C.-J."/>
            <person name="Schuster L."/>
            <person name="Cowan T.M."/>
            <person name="Smanski M.J."/>
            <person name="Chevrette M.G."/>
            <person name="De Carvalho L.P.S."/>
            <person name="Shen B."/>
        </authorList>
    </citation>
    <scope>NUCLEOTIDE SEQUENCE [LARGE SCALE GENOMIC DNA]</scope>
    <source>
        <strain evidence="8 9">NPDC002593</strain>
    </source>
</reference>
<keyword evidence="5" id="KW-0560">Oxidoreductase</keyword>
<name>A0ABW6SET8_9NOCA</name>
<evidence type="ECO:0000313" key="8">
    <source>
        <dbReference type="EMBL" id="MFF3574817.1"/>
    </source>
</evidence>